<organism evidence="4 5">
    <name type="scientific">Vitis vinifera</name>
    <name type="common">Grape</name>
    <dbReference type="NCBI Taxonomy" id="29760"/>
    <lineage>
        <taxon>Eukaryota</taxon>
        <taxon>Viridiplantae</taxon>
        <taxon>Streptophyta</taxon>
        <taxon>Embryophyta</taxon>
        <taxon>Tracheophyta</taxon>
        <taxon>Spermatophyta</taxon>
        <taxon>Magnoliopsida</taxon>
        <taxon>eudicotyledons</taxon>
        <taxon>Gunneridae</taxon>
        <taxon>Pentapetalae</taxon>
        <taxon>rosids</taxon>
        <taxon>Vitales</taxon>
        <taxon>Vitaceae</taxon>
        <taxon>Viteae</taxon>
        <taxon>Vitis</taxon>
    </lineage>
</organism>
<dbReference type="EMBL" id="QGNW01000004">
    <property type="protein sequence ID" value="RVX22041.1"/>
    <property type="molecule type" value="Genomic_DNA"/>
</dbReference>
<protein>
    <submittedName>
        <fullName evidence="4">1,4-dihydroxy-2-naphthoyl-CoA thioesterase 1</fullName>
    </submittedName>
</protein>
<dbReference type="InterPro" id="IPR029069">
    <property type="entry name" value="HotDog_dom_sf"/>
</dbReference>
<evidence type="ECO:0000313" key="4">
    <source>
        <dbReference type="EMBL" id="RVX22041.1"/>
    </source>
</evidence>
<dbReference type="PANTHER" id="PTHR43240">
    <property type="entry name" value="1,4-DIHYDROXY-2-NAPHTHOYL-COA THIOESTERASE 1"/>
    <property type="match status" value="1"/>
</dbReference>
<feature type="compositionally biased region" description="Low complexity" evidence="2">
    <location>
        <begin position="1"/>
        <end position="18"/>
    </location>
</feature>
<dbReference type="SUPFAM" id="SSF54637">
    <property type="entry name" value="Thioesterase/thiol ester dehydrase-isomerase"/>
    <property type="match status" value="1"/>
</dbReference>
<proteinExistence type="predicted"/>
<dbReference type="InterPro" id="IPR003736">
    <property type="entry name" value="PAAI_dom"/>
</dbReference>
<dbReference type="CDD" id="cd03443">
    <property type="entry name" value="PaaI_thioesterase"/>
    <property type="match status" value="1"/>
</dbReference>
<sequence length="208" mass="22354">MESQSQSQSQSLSQSQGQNPSNKTAILDAPIHAMGFQLEEISPTKVSGRLPVTSKACQVLPPLLLPPPPPPTTTTSLYVHLSFYSDFLRKTNGQPFKVLHGGVSALIAEALASIGAHMASGYRRVAGIHLSINHLKRADLGDLVYAEATPVNIGNTIQVWGVQLWKIDPSNSEIKTLISSSRVTLVCNMPVPEHAKAAGEILKKFAKL</sequence>
<evidence type="ECO:0000256" key="1">
    <source>
        <dbReference type="ARBA" id="ARBA00022801"/>
    </source>
</evidence>
<name>A0A438KLF7_VITVI</name>
<evidence type="ECO:0000259" key="3">
    <source>
        <dbReference type="Pfam" id="PF03061"/>
    </source>
</evidence>
<evidence type="ECO:0000313" key="5">
    <source>
        <dbReference type="Proteomes" id="UP000288805"/>
    </source>
</evidence>
<gene>
    <name evidence="4" type="primary">DHNAT1_1</name>
    <name evidence="4" type="ORF">CK203_001617</name>
</gene>
<reference evidence="4 5" key="1">
    <citation type="journal article" date="2018" name="PLoS Genet.">
        <title>Population sequencing reveals clonal diversity and ancestral inbreeding in the grapevine cultivar Chardonnay.</title>
        <authorList>
            <person name="Roach M.J."/>
            <person name="Johnson D.L."/>
            <person name="Bohlmann J."/>
            <person name="van Vuuren H.J."/>
            <person name="Jones S.J."/>
            <person name="Pretorius I.S."/>
            <person name="Schmidt S.A."/>
            <person name="Borneman A.R."/>
        </authorList>
    </citation>
    <scope>NUCLEOTIDE SEQUENCE [LARGE SCALE GENOMIC DNA]</scope>
    <source>
        <strain evidence="5">cv. Chardonnay</strain>
        <tissue evidence="4">Leaf</tissue>
    </source>
</reference>
<keyword evidence="1" id="KW-0378">Hydrolase</keyword>
<feature type="domain" description="Thioesterase" evidence="3">
    <location>
        <begin position="97"/>
        <end position="169"/>
    </location>
</feature>
<feature type="region of interest" description="Disordered" evidence="2">
    <location>
        <begin position="1"/>
        <end position="23"/>
    </location>
</feature>
<dbReference type="Gene3D" id="3.10.129.10">
    <property type="entry name" value="Hotdog Thioesterase"/>
    <property type="match status" value="1"/>
</dbReference>
<dbReference type="Pfam" id="PF03061">
    <property type="entry name" value="4HBT"/>
    <property type="match status" value="1"/>
</dbReference>
<dbReference type="AlphaFoldDB" id="A0A438KLF7"/>
<dbReference type="Proteomes" id="UP000288805">
    <property type="component" value="Unassembled WGS sequence"/>
</dbReference>
<accession>A0A438KLF7</accession>
<dbReference type="NCBIfam" id="TIGR00369">
    <property type="entry name" value="unchar_dom_1"/>
    <property type="match status" value="1"/>
</dbReference>
<comment type="caution">
    <text evidence="4">The sequence shown here is derived from an EMBL/GenBank/DDBJ whole genome shotgun (WGS) entry which is preliminary data.</text>
</comment>
<dbReference type="PANTHER" id="PTHR43240:SF5">
    <property type="entry name" value="1,4-DIHYDROXY-2-NAPHTHOYL-COA THIOESTERASE 1"/>
    <property type="match status" value="1"/>
</dbReference>
<evidence type="ECO:0000256" key="2">
    <source>
        <dbReference type="SAM" id="MobiDB-lite"/>
    </source>
</evidence>
<dbReference type="InterPro" id="IPR006683">
    <property type="entry name" value="Thioestr_dom"/>
</dbReference>
<dbReference type="GO" id="GO:0016787">
    <property type="term" value="F:hydrolase activity"/>
    <property type="evidence" value="ECO:0007669"/>
    <property type="project" value="UniProtKB-KW"/>
</dbReference>